<evidence type="ECO:0000313" key="11">
    <source>
        <dbReference type="Proteomes" id="UP000177039"/>
    </source>
</evidence>
<proteinExistence type="inferred from homology"/>
<organism evidence="10 11">
    <name type="scientific">Candidatus Curtissbacteria bacterium RIFCSPLOWO2_01_FULL_42_50</name>
    <dbReference type="NCBI Taxonomy" id="1797730"/>
    <lineage>
        <taxon>Bacteria</taxon>
        <taxon>Candidatus Curtissiibacteriota</taxon>
    </lineage>
</organism>
<feature type="domain" description="Prepilin type IV endopeptidase peptidase" evidence="8">
    <location>
        <begin position="107"/>
        <end position="213"/>
    </location>
</feature>
<dbReference type="InterPro" id="IPR050882">
    <property type="entry name" value="Prepilin_peptidase/N-MTase"/>
</dbReference>
<evidence type="ECO:0000256" key="2">
    <source>
        <dbReference type="ARBA" id="ARBA00005801"/>
    </source>
</evidence>
<evidence type="ECO:0000259" key="9">
    <source>
        <dbReference type="Pfam" id="PF06750"/>
    </source>
</evidence>
<feature type="transmembrane region" description="Helical" evidence="7">
    <location>
        <begin position="229"/>
        <end position="252"/>
    </location>
</feature>
<dbReference type="InterPro" id="IPR000045">
    <property type="entry name" value="Prepilin_IV_endopep_pep"/>
</dbReference>
<dbReference type="PANTHER" id="PTHR30487:SF0">
    <property type="entry name" value="PREPILIN LEADER PEPTIDASE_N-METHYLTRANSFERASE-RELATED"/>
    <property type="match status" value="1"/>
</dbReference>
<keyword evidence="4 7" id="KW-0812">Transmembrane</keyword>
<keyword evidence="3" id="KW-1003">Cell membrane</keyword>
<evidence type="ECO:0000256" key="4">
    <source>
        <dbReference type="ARBA" id="ARBA00022692"/>
    </source>
</evidence>
<dbReference type="GO" id="GO:0005886">
    <property type="term" value="C:plasma membrane"/>
    <property type="evidence" value="ECO:0007669"/>
    <property type="project" value="UniProtKB-SubCell"/>
</dbReference>
<feature type="transmembrane region" description="Helical" evidence="7">
    <location>
        <begin position="151"/>
        <end position="172"/>
    </location>
</feature>
<evidence type="ECO:0000259" key="8">
    <source>
        <dbReference type="Pfam" id="PF01478"/>
    </source>
</evidence>
<protein>
    <recommendedName>
        <fullName evidence="12">Prepilin peptidase</fullName>
    </recommendedName>
</protein>
<dbReference type="Pfam" id="PF06750">
    <property type="entry name" value="A24_N_bact"/>
    <property type="match status" value="1"/>
</dbReference>
<feature type="transmembrane region" description="Helical" evidence="7">
    <location>
        <begin position="184"/>
        <end position="217"/>
    </location>
</feature>
<evidence type="ECO:0000256" key="1">
    <source>
        <dbReference type="ARBA" id="ARBA00004651"/>
    </source>
</evidence>
<dbReference type="AlphaFoldDB" id="A0A1F5H7T9"/>
<accession>A0A1F5H7T9</accession>
<evidence type="ECO:0000256" key="5">
    <source>
        <dbReference type="ARBA" id="ARBA00022989"/>
    </source>
</evidence>
<feature type="transmembrane region" description="Helical" evidence="7">
    <location>
        <begin position="103"/>
        <end position="121"/>
    </location>
</feature>
<sequence>MFFWLLVIFIIGTAVGSFLNVVIDRTIRRETILGRSYCDHCKATLSSIDLIPVVSFVGLGARCRYCRRPISWQYPAVEAVTGGLFVLSFYALSVNNPFEITKFLLYLFLVSVLVVVATVDVKFSLIPTSLVFLASFVSLFYNYFFLRSDLFVEHVFAAFGAGIFFLAIVLLTRGRGMGEGDVILGFLIGMVLGFLEMILAVFLAFSLGAIVAIMLLFLGKKRFGQTIPFGPFLVCGFLLSLFWGRELIALYLSIL</sequence>
<evidence type="ECO:0008006" key="12">
    <source>
        <dbReference type="Google" id="ProtNLM"/>
    </source>
</evidence>
<keyword evidence="5 7" id="KW-1133">Transmembrane helix</keyword>
<evidence type="ECO:0000256" key="3">
    <source>
        <dbReference type="ARBA" id="ARBA00022475"/>
    </source>
</evidence>
<name>A0A1F5H7T9_9BACT</name>
<feature type="transmembrane region" description="Helical" evidence="7">
    <location>
        <begin position="6"/>
        <end position="23"/>
    </location>
</feature>
<feature type="transmembrane region" description="Helical" evidence="7">
    <location>
        <begin position="128"/>
        <end position="145"/>
    </location>
</feature>
<comment type="caution">
    <text evidence="10">The sequence shown here is derived from an EMBL/GenBank/DDBJ whole genome shotgun (WGS) entry which is preliminary data.</text>
</comment>
<gene>
    <name evidence="10" type="ORF">A3B54_01890</name>
</gene>
<dbReference type="PANTHER" id="PTHR30487">
    <property type="entry name" value="TYPE 4 PREPILIN-LIKE PROTEINS LEADER PEPTIDE-PROCESSING ENZYME"/>
    <property type="match status" value="1"/>
</dbReference>
<dbReference type="Pfam" id="PF01478">
    <property type="entry name" value="Peptidase_A24"/>
    <property type="match status" value="1"/>
</dbReference>
<dbReference type="Gene3D" id="1.20.120.1220">
    <property type="match status" value="1"/>
</dbReference>
<feature type="domain" description="Prepilin peptidase A24 N-terminal" evidence="9">
    <location>
        <begin position="10"/>
        <end position="90"/>
    </location>
</feature>
<evidence type="ECO:0000256" key="6">
    <source>
        <dbReference type="ARBA" id="ARBA00023136"/>
    </source>
</evidence>
<comment type="subcellular location">
    <subcellularLocation>
        <location evidence="1">Cell membrane</location>
        <topology evidence="1">Multi-pass membrane protein</topology>
    </subcellularLocation>
</comment>
<reference evidence="10 11" key="1">
    <citation type="journal article" date="2016" name="Nat. Commun.">
        <title>Thousands of microbial genomes shed light on interconnected biogeochemical processes in an aquifer system.</title>
        <authorList>
            <person name="Anantharaman K."/>
            <person name="Brown C.T."/>
            <person name="Hug L.A."/>
            <person name="Sharon I."/>
            <person name="Castelle C.J."/>
            <person name="Probst A.J."/>
            <person name="Thomas B.C."/>
            <person name="Singh A."/>
            <person name="Wilkins M.J."/>
            <person name="Karaoz U."/>
            <person name="Brodie E.L."/>
            <person name="Williams K.H."/>
            <person name="Hubbard S.S."/>
            <person name="Banfield J.F."/>
        </authorList>
    </citation>
    <scope>NUCLEOTIDE SEQUENCE [LARGE SCALE GENOMIC DNA]</scope>
</reference>
<dbReference type="GO" id="GO:0006465">
    <property type="term" value="P:signal peptide processing"/>
    <property type="evidence" value="ECO:0007669"/>
    <property type="project" value="TreeGrafter"/>
</dbReference>
<evidence type="ECO:0000256" key="7">
    <source>
        <dbReference type="SAM" id="Phobius"/>
    </source>
</evidence>
<comment type="similarity">
    <text evidence="2">Belongs to the peptidase A24 family.</text>
</comment>
<dbReference type="InterPro" id="IPR010627">
    <property type="entry name" value="Prepilin_pept_A24_N"/>
</dbReference>
<dbReference type="GO" id="GO:0004190">
    <property type="term" value="F:aspartic-type endopeptidase activity"/>
    <property type="evidence" value="ECO:0007669"/>
    <property type="project" value="InterPro"/>
</dbReference>
<evidence type="ECO:0000313" key="10">
    <source>
        <dbReference type="EMBL" id="OGE00132.1"/>
    </source>
</evidence>
<dbReference type="Proteomes" id="UP000177039">
    <property type="component" value="Unassembled WGS sequence"/>
</dbReference>
<dbReference type="EMBL" id="MFBT01000005">
    <property type="protein sequence ID" value="OGE00132.1"/>
    <property type="molecule type" value="Genomic_DNA"/>
</dbReference>
<keyword evidence="6 7" id="KW-0472">Membrane</keyword>
<feature type="transmembrane region" description="Helical" evidence="7">
    <location>
        <begin position="72"/>
        <end position="91"/>
    </location>
</feature>